<organism evidence="2 3">
    <name type="scientific">Albimonas donghaensis</name>
    <dbReference type="NCBI Taxonomy" id="356660"/>
    <lineage>
        <taxon>Bacteria</taxon>
        <taxon>Pseudomonadati</taxon>
        <taxon>Pseudomonadota</taxon>
        <taxon>Alphaproteobacteria</taxon>
        <taxon>Rhodobacterales</taxon>
        <taxon>Paracoccaceae</taxon>
        <taxon>Albimonas</taxon>
    </lineage>
</organism>
<evidence type="ECO:0000313" key="2">
    <source>
        <dbReference type="EMBL" id="SDX74290.1"/>
    </source>
</evidence>
<proteinExistence type="predicted"/>
<dbReference type="AlphaFoldDB" id="A0A1H3E6R0"/>
<evidence type="ECO:0000256" key="1">
    <source>
        <dbReference type="SAM" id="MobiDB-lite"/>
    </source>
</evidence>
<evidence type="ECO:0000313" key="3">
    <source>
        <dbReference type="Proteomes" id="UP000199118"/>
    </source>
</evidence>
<dbReference type="STRING" id="356660.SAMN05444336_10990"/>
<accession>A0A1H3E6R0</accession>
<gene>
    <name evidence="2" type="ORF">SAMN05444336_10990</name>
</gene>
<sequence length="32" mass="3297">MTGEAAGKAGRDDLKSRSGLTRVEAVAPEPEP</sequence>
<dbReference type="EMBL" id="FNMZ01000009">
    <property type="protein sequence ID" value="SDX74290.1"/>
    <property type="molecule type" value="Genomic_DNA"/>
</dbReference>
<feature type="region of interest" description="Disordered" evidence="1">
    <location>
        <begin position="1"/>
        <end position="32"/>
    </location>
</feature>
<keyword evidence="3" id="KW-1185">Reference proteome</keyword>
<protein>
    <submittedName>
        <fullName evidence="2">Uncharacterized protein</fullName>
    </submittedName>
</protein>
<dbReference type="Proteomes" id="UP000199118">
    <property type="component" value="Unassembled WGS sequence"/>
</dbReference>
<reference evidence="2 3" key="1">
    <citation type="submission" date="2016-10" db="EMBL/GenBank/DDBJ databases">
        <authorList>
            <person name="de Groot N.N."/>
        </authorList>
    </citation>
    <scope>NUCLEOTIDE SEQUENCE [LARGE SCALE GENOMIC DNA]</scope>
    <source>
        <strain evidence="2 3">DSM 17890</strain>
    </source>
</reference>
<name>A0A1H3E6R0_9RHOB</name>